<comment type="similarity">
    <text evidence="1">Belongs to the AAA ATPase family.</text>
</comment>
<dbReference type="Proteomes" id="UP001217500">
    <property type="component" value="Chromosome"/>
</dbReference>
<dbReference type="SMART" id="SM00382">
    <property type="entry name" value="AAA"/>
    <property type="match status" value="1"/>
</dbReference>
<evidence type="ECO:0000256" key="1">
    <source>
        <dbReference type="ARBA" id="ARBA00006914"/>
    </source>
</evidence>
<dbReference type="CDD" id="cd19481">
    <property type="entry name" value="RecA-like_protease"/>
    <property type="match status" value="1"/>
</dbReference>
<dbReference type="EMBL" id="CP116805">
    <property type="protein sequence ID" value="WCL53460.1"/>
    <property type="molecule type" value="Genomic_DNA"/>
</dbReference>
<dbReference type="InterPro" id="IPR050221">
    <property type="entry name" value="26S_Proteasome_ATPase"/>
</dbReference>
<evidence type="ECO:0000313" key="5">
    <source>
        <dbReference type="EMBL" id="WCL53460.1"/>
    </source>
</evidence>
<evidence type="ECO:0000256" key="3">
    <source>
        <dbReference type="ARBA" id="ARBA00022840"/>
    </source>
</evidence>
<dbReference type="Gene3D" id="3.40.50.300">
    <property type="entry name" value="P-loop containing nucleotide triphosphate hydrolases"/>
    <property type="match status" value="1"/>
</dbReference>
<keyword evidence="6" id="KW-1185">Reference proteome</keyword>
<protein>
    <submittedName>
        <fullName evidence="5">ATP-binding protein</fullName>
    </submittedName>
</protein>
<proteinExistence type="inferred from homology"/>
<organism evidence="5 6">
    <name type="scientific">Gimibacter soli</name>
    <dbReference type="NCBI Taxonomy" id="3024400"/>
    <lineage>
        <taxon>Bacteria</taxon>
        <taxon>Pseudomonadati</taxon>
        <taxon>Pseudomonadota</taxon>
        <taxon>Alphaproteobacteria</taxon>
        <taxon>Kordiimonadales</taxon>
        <taxon>Temperatibacteraceae</taxon>
        <taxon>Gimibacter</taxon>
    </lineage>
</organism>
<dbReference type="RefSeq" id="WP_289502972.1">
    <property type="nucleotide sequence ID" value="NZ_CP116805.1"/>
</dbReference>
<dbReference type="GO" id="GO:0005524">
    <property type="term" value="F:ATP binding"/>
    <property type="evidence" value="ECO:0007669"/>
    <property type="project" value="UniProtKB-KW"/>
</dbReference>
<dbReference type="SUPFAM" id="SSF52540">
    <property type="entry name" value="P-loop containing nucleoside triphosphate hydrolases"/>
    <property type="match status" value="1"/>
</dbReference>
<keyword evidence="2" id="KW-0547">Nucleotide-binding</keyword>
<accession>A0AAF0BLI0</accession>
<dbReference type="PANTHER" id="PTHR23073">
    <property type="entry name" value="26S PROTEASOME REGULATORY SUBUNIT"/>
    <property type="match status" value="1"/>
</dbReference>
<evidence type="ECO:0000259" key="4">
    <source>
        <dbReference type="SMART" id="SM00382"/>
    </source>
</evidence>
<dbReference type="InterPro" id="IPR027417">
    <property type="entry name" value="P-loop_NTPase"/>
</dbReference>
<name>A0AAF0BLI0_9PROT</name>
<dbReference type="InterPro" id="IPR003959">
    <property type="entry name" value="ATPase_AAA_core"/>
</dbReference>
<gene>
    <name evidence="5" type="ORF">PH603_13015</name>
</gene>
<evidence type="ECO:0000256" key="2">
    <source>
        <dbReference type="ARBA" id="ARBA00022741"/>
    </source>
</evidence>
<evidence type="ECO:0000313" key="6">
    <source>
        <dbReference type="Proteomes" id="UP001217500"/>
    </source>
</evidence>
<reference evidence="5" key="1">
    <citation type="submission" date="2023-01" db="EMBL/GenBank/DDBJ databases">
        <title>The genome sequence of Kordiimonadaceae bacterium 6D33.</title>
        <authorList>
            <person name="Liu Y."/>
        </authorList>
    </citation>
    <scope>NUCLEOTIDE SEQUENCE</scope>
    <source>
        <strain evidence="5">6D33</strain>
    </source>
</reference>
<dbReference type="KEGG" id="gso:PH603_13015"/>
<sequence length="460" mass="49873">MTVNTDITSADHGHAGLMAEFAWFREVLAARIALYFGQECPYASPIDVPVPDLAQRPDLYARWATAHELTVPERLVVMLALAPEIAPEALDPFFIRNATYDRAHSEFGGFTGRGHAGFLPTHETALFLLAGDNPAARLDLLPLLQSGSALVDHWIIDSSPGLPPDSAGAPLPEPVTARPLALSATAMTVLRDGGKAMLVVPPGVPGALLTSRLAWDDLVVPPATSAALARVLAWIEHGGRLHEIDGLGSHLRPGHTILFHGPSGTGKTLAAALVGKRAERPVISVDLAQLVSKYIGETEKNLDRLFTEAERRGWILFFDEADALFGKRTSINSSNDRYANMEVGYMLQRLEAFSGLAILASNLVTNFDDAFLRRFHQLIHFPLPDAPMRERLIRDCLGKTASKDIDPKHLATKFTVSGATIVNAIRHAWLSAFAAGDATLQLDEIEEGFRLELAKEGKSS</sequence>
<dbReference type="AlphaFoldDB" id="A0AAF0BLI0"/>
<dbReference type="Pfam" id="PF00004">
    <property type="entry name" value="AAA"/>
    <property type="match status" value="1"/>
</dbReference>
<dbReference type="GO" id="GO:0016887">
    <property type="term" value="F:ATP hydrolysis activity"/>
    <property type="evidence" value="ECO:0007669"/>
    <property type="project" value="InterPro"/>
</dbReference>
<feature type="domain" description="AAA+ ATPase" evidence="4">
    <location>
        <begin position="253"/>
        <end position="385"/>
    </location>
</feature>
<keyword evidence="3 5" id="KW-0067">ATP-binding</keyword>
<dbReference type="InterPro" id="IPR003593">
    <property type="entry name" value="AAA+_ATPase"/>
</dbReference>